<feature type="transmembrane region" description="Helical" evidence="1">
    <location>
        <begin position="748"/>
        <end position="766"/>
    </location>
</feature>
<feature type="transmembrane region" description="Helical" evidence="1">
    <location>
        <begin position="382"/>
        <end position="403"/>
    </location>
</feature>
<evidence type="ECO:0000313" key="2">
    <source>
        <dbReference type="EMBL" id="KFN42942.1"/>
    </source>
</evidence>
<dbReference type="RefSeq" id="WP_022969828.1">
    <property type="nucleotide sequence ID" value="NZ_ATVD01000004.1"/>
</dbReference>
<protein>
    <recommendedName>
        <fullName evidence="4">Membrane transport protein MMPL domain-containing protein</fullName>
    </recommendedName>
</protein>
<dbReference type="GO" id="GO:0005886">
    <property type="term" value="C:plasma membrane"/>
    <property type="evidence" value="ECO:0007669"/>
    <property type="project" value="TreeGrafter"/>
</dbReference>
<feature type="transmembrane region" description="Helical" evidence="1">
    <location>
        <begin position="351"/>
        <end position="370"/>
    </location>
</feature>
<proteinExistence type="predicted"/>
<keyword evidence="1" id="KW-0472">Membrane</keyword>
<dbReference type="eggNOG" id="COG4258">
    <property type="taxonomic scope" value="Bacteria"/>
</dbReference>
<evidence type="ECO:0000313" key="3">
    <source>
        <dbReference type="Proteomes" id="UP000029385"/>
    </source>
</evidence>
<feature type="transmembrane region" description="Helical" evidence="1">
    <location>
        <begin position="694"/>
        <end position="715"/>
    </location>
</feature>
<name>A0A091AUP3_9GAMM</name>
<gene>
    <name evidence="2" type="ORF">N789_12525</name>
</gene>
<dbReference type="STRING" id="1121015.GCA_000420545_02219"/>
<sequence length="788" mass="84871">MTEPLAPTELRLRQVWRWAAWLWLALVLALVVQQIGFWRSPKIDSDVLALLPGEERDPLLALAERGIVDGATRQIVVLVGGSDWASVRQATQTFTETLKASPTLSMPASDELAASAAIDFYRPYRDRLLTASQRTQLRAADPVELGDTALASLYGPAMGGGLTEWRADPLGLWTSWWQARLGQGIGLRDGIASVSKDGSDWAILRYDVASSAFHLDGQARLKTALDTATDAARATSPTIRVLRAGVPLHAEAAAVRASWEMNTIGWGSLLAVIALMWLAFRGLRPVALVALSLLIGCAGGVAVTVLIFGKIHLLTLVFGASLVGVAEDYGIHYFACRQGHGDLSSHGLMRLLLPGLVLALATSVLAYLALGLAPFPGLRQMAVFSASGLVVAFATVACWFPWLDRGPRPISRFGNRIADSLAGWPRWRSDHPLAWIVAIALLLFSVTGLQRLQVRDDLRALQNSPAELIAQQREIGGLLGLPSPAQFYLVSGTSADQVLAREELLKARLDLLLADGKLGGYSAISDWVPSQARQRADAALTAQREAQVLARVSQATGEELVRPVFAASALRIEDWLKQPVAEAFRARWLGEHEGRWASVLMLQGVGPTSDLALLKAQAGGLSGVTWVDRTGEISLLLSHYRAMMAWLLLAGVVAIALALYLRYREQAWRALVPTLIAIVLSVAALGWLGEPFQLFSVLALLLLLGMGVDYGIFLVEHRGDGASWLAVCLGAGSTLLAFGLLALSATPALHVFGLTMLFGVGLVWLLSPCFRPIIEPVGQTSFDIPARD</sequence>
<feature type="transmembrane region" description="Helical" evidence="1">
    <location>
        <begin position="643"/>
        <end position="663"/>
    </location>
</feature>
<dbReference type="PANTHER" id="PTHR33406:SF13">
    <property type="entry name" value="MEMBRANE PROTEIN YDFJ"/>
    <property type="match status" value="1"/>
</dbReference>
<keyword evidence="1" id="KW-1133">Transmembrane helix</keyword>
<evidence type="ECO:0000256" key="1">
    <source>
        <dbReference type="SAM" id="Phobius"/>
    </source>
</evidence>
<feature type="transmembrane region" description="Helical" evidence="1">
    <location>
        <begin position="286"/>
        <end position="308"/>
    </location>
</feature>
<feature type="transmembrane region" description="Helical" evidence="1">
    <location>
        <begin position="20"/>
        <end position="38"/>
    </location>
</feature>
<feature type="transmembrane region" description="Helical" evidence="1">
    <location>
        <begin position="263"/>
        <end position="280"/>
    </location>
</feature>
<comment type="caution">
    <text evidence="2">The sequence shown here is derived from an EMBL/GenBank/DDBJ whole genome shotgun (WGS) entry which is preliminary data.</text>
</comment>
<dbReference type="EMBL" id="AVCI01000007">
    <property type="protein sequence ID" value="KFN42942.1"/>
    <property type="molecule type" value="Genomic_DNA"/>
</dbReference>
<keyword evidence="1" id="KW-0812">Transmembrane</keyword>
<dbReference type="PANTHER" id="PTHR33406">
    <property type="entry name" value="MEMBRANE PROTEIN MJ1562-RELATED"/>
    <property type="match status" value="1"/>
</dbReference>
<feature type="transmembrane region" description="Helical" evidence="1">
    <location>
        <begin position="722"/>
        <end position="742"/>
    </location>
</feature>
<dbReference type="PATRIC" id="fig|1121015.4.peg.1974"/>
<dbReference type="SUPFAM" id="SSF82866">
    <property type="entry name" value="Multidrug efflux transporter AcrB transmembrane domain"/>
    <property type="match status" value="2"/>
</dbReference>
<dbReference type="InterPro" id="IPR050545">
    <property type="entry name" value="Mycobact_MmpL"/>
</dbReference>
<dbReference type="AlphaFoldDB" id="A0A091AUP3"/>
<dbReference type="Gene3D" id="1.20.1640.10">
    <property type="entry name" value="Multidrug efflux transporter AcrB transmembrane domain"/>
    <property type="match status" value="2"/>
</dbReference>
<dbReference type="Proteomes" id="UP000029385">
    <property type="component" value="Unassembled WGS sequence"/>
</dbReference>
<feature type="transmembrane region" description="Helical" evidence="1">
    <location>
        <begin position="670"/>
        <end position="688"/>
    </location>
</feature>
<keyword evidence="3" id="KW-1185">Reference proteome</keyword>
<accession>A0A091AUP3</accession>
<reference evidence="2 3" key="1">
    <citation type="submission" date="2013-09" db="EMBL/GenBank/DDBJ databases">
        <title>Genome sequencing of Arenimonas oryziterrae.</title>
        <authorList>
            <person name="Chen F."/>
            <person name="Wang G."/>
        </authorList>
    </citation>
    <scope>NUCLEOTIDE SEQUENCE [LARGE SCALE GENOMIC DNA]</scope>
    <source>
        <strain evidence="2 3">YC6267</strain>
    </source>
</reference>
<organism evidence="2 3">
    <name type="scientific">Arenimonas oryziterrae DSM 21050 = YC6267</name>
    <dbReference type="NCBI Taxonomy" id="1121015"/>
    <lineage>
        <taxon>Bacteria</taxon>
        <taxon>Pseudomonadati</taxon>
        <taxon>Pseudomonadota</taxon>
        <taxon>Gammaproteobacteria</taxon>
        <taxon>Lysobacterales</taxon>
        <taxon>Lysobacteraceae</taxon>
        <taxon>Arenimonas</taxon>
    </lineage>
</organism>
<evidence type="ECO:0008006" key="4">
    <source>
        <dbReference type="Google" id="ProtNLM"/>
    </source>
</evidence>